<comment type="cofactor">
    <cofactor evidence="2">
        <name>[4Fe-4S] cluster</name>
        <dbReference type="ChEBI" id="CHEBI:49883"/>
    </cofactor>
</comment>
<evidence type="ECO:0000256" key="6">
    <source>
        <dbReference type="ARBA" id="ARBA00022723"/>
    </source>
</evidence>
<dbReference type="PROSITE" id="PS51669">
    <property type="entry name" value="4FE4S_MOW_BIS_MGD"/>
    <property type="match status" value="1"/>
</dbReference>
<evidence type="ECO:0000256" key="5">
    <source>
        <dbReference type="ARBA" id="ARBA00022505"/>
    </source>
</evidence>
<dbReference type="PANTHER" id="PTHR43105">
    <property type="entry name" value="RESPIRATORY NITRATE REDUCTASE"/>
    <property type="match status" value="1"/>
</dbReference>
<dbReference type="GO" id="GO:0016020">
    <property type="term" value="C:membrane"/>
    <property type="evidence" value="ECO:0007669"/>
    <property type="project" value="TreeGrafter"/>
</dbReference>
<dbReference type="InterPro" id="IPR006963">
    <property type="entry name" value="Mopterin_OxRdtase_4Fe-4S_dom"/>
</dbReference>
<keyword evidence="6" id="KW-0479">Metal-binding</keyword>
<gene>
    <name evidence="12" type="ORF">C2E15_09480</name>
</gene>
<dbReference type="InterPro" id="IPR006656">
    <property type="entry name" value="Mopterin_OxRdtase"/>
</dbReference>
<evidence type="ECO:0000259" key="11">
    <source>
        <dbReference type="PROSITE" id="PS51669"/>
    </source>
</evidence>
<dbReference type="Gene3D" id="3.40.50.740">
    <property type="match status" value="1"/>
</dbReference>
<keyword evidence="5" id="KW-0500">Molybdenum</keyword>
<keyword evidence="13" id="KW-1185">Reference proteome</keyword>
<evidence type="ECO:0000256" key="1">
    <source>
        <dbReference type="ARBA" id="ARBA00001942"/>
    </source>
</evidence>
<dbReference type="SUPFAM" id="SSF53706">
    <property type="entry name" value="Formate dehydrogenase/DMSO reductase, domains 1-3"/>
    <property type="match status" value="1"/>
</dbReference>
<dbReference type="SUPFAM" id="SSF50692">
    <property type="entry name" value="ADC-like"/>
    <property type="match status" value="1"/>
</dbReference>
<dbReference type="Pfam" id="PF01568">
    <property type="entry name" value="Molydop_binding"/>
    <property type="match status" value="1"/>
</dbReference>
<keyword evidence="4" id="KW-0004">4Fe-4S</keyword>
<evidence type="ECO:0000256" key="7">
    <source>
        <dbReference type="ARBA" id="ARBA00023002"/>
    </source>
</evidence>
<evidence type="ECO:0000256" key="2">
    <source>
        <dbReference type="ARBA" id="ARBA00001966"/>
    </source>
</evidence>
<name>A0A2L0IFA8_9GAMM</name>
<dbReference type="KEGG" id="pgz:C2E15_09480"/>
<dbReference type="Gene3D" id="2.20.25.90">
    <property type="entry name" value="ADC-like domains"/>
    <property type="match status" value="1"/>
</dbReference>
<comment type="similarity">
    <text evidence="3">Belongs to the prokaryotic molybdopterin-containing oxidoreductase family. NasA/NapA/NarB subfamily.</text>
</comment>
<sequence length="880" mass="96307">MKTTCPYCGVGCGIEVAPQGAGWRVSGDAAHPANGGRLCVKGAALAETLTPSGRLLWPLVAGRRVTWERALDEAAQRLRAIIAQHGPNAVAIYASGQLLTEDYYVANKLMKGFIGSGNIDTNSRLCMASAVSGYKRALGADAVPCCYEDFDRADLIVLVGSNAAWTHPVAFQRLTQAKRHNPALRVVVIDPRRSASCDLADLHLPLAAGSDGALYNGLLRWLARRGGGDRAMRPHLAQVEETLAAAAPWTPARVAAACQLPLAQVERFYRLFADSERTLTLWCMGINQSSSGSDKCNAILNAHLYSGKIGKPGCGPFSLTGQPNAMGGREVGGLANQLAAHMDFTPENIGRLRRFWHSDRVATAPGLKAVDLFQAMGRGEVKAVWIIGTNPAVSLPEGHAVAEALRRCELVIVSDVMRDTDTGAFADILLPAQAWGEKNGTVTNSARCLSRQRGFLPPQGEARPDWWMLAQVAQRLGYGEAFSWRHPAAIFREHAALSGFENQGTRAFDISGLAQLSDDAWERLTPLQWPVNADYPTGCARLFSTRRFYHPDGRARLLPIAPAGPRQATDARWPLMMNTGRIRDQWHTMTRTGLVVRLMQHHAEPFVALHPDDAARYGLQADALARIQSRHGWMLARALLTEDQAPGSLFVPMHWNQRYCAEGNVGRLIASWRCPLSGQPESKQTPVRLQRWDCDWQGMLFFRDNVTLPPLRWWCRVPASDGVTRFSLAHEGDPRRWLQSLLLPEWKVQQAGDGEAFHHLVAWHQGEVKLAFYSAARRPLIDEPLITAAFQQPPAAPEARFALLAGRATQGEARGKTICSCFGVGERQIAAAVRQGALSCAALGQRLQCGTHCGSCLPELKKLIEHYASQQAEAAEEKPL</sequence>
<keyword evidence="7" id="KW-0560">Oxidoreductase</keyword>
<dbReference type="InterPro" id="IPR006657">
    <property type="entry name" value="MoPterin_dinucl-bd_dom"/>
</dbReference>
<keyword evidence="9" id="KW-0411">Iron-sulfur</keyword>
<dbReference type="GO" id="GO:0042128">
    <property type="term" value="P:nitrate assimilation"/>
    <property type="evidence" value="ECO:0007669"/>
    <property type="project" value="UniProtKB-KW"/>
</dbReference>
<dbReference type="InterPro" id="IPR007419">
    <property type="entry name" value="BFD-like_2Fe2S-bd_dom"/>
</dbReference>
<dbReference type="GO" id="GO:0051539">
    <property type="term" value="F:4 iron, 4 sulfur cluster binding"/>
    <property type="evidence" value="ECO:0007669"/>
    <property type="project" value="UniProtKB-KW"/>
</dbReference>
<organism evidence="12 13">
    <name type="scientific">Mixta gaviniae</name>
    <dbReference type="NCBI Taxonomy" id="665914"/>
    <lineage>
        <taxon>Bacteria</taxon>
        <taxon>Pseudomonadati</taxon>
        <taxon>Pseudomonadota</taxon>
        <taxon>Gammaproteobacteria</taxon>
        <taxon>Enterobacterales</taxon>
        <taxon>Erwiniaceae</taxon>
        <taxon>Mixta</taxon>
    </lineage>
</organism>
<evidence type="ECO:0000256" key="9">
    <source>
        <dbReference type="ARBA" id="ARBA00023014"/>
    </source>
</evidence>
<evidence type="ECO:0000256" key="10">
    <source>
        <dbReference type="ARBA" id="ARBA00023063"/>
    </source>
</evidence>
<reference evidence="12 13" key="1">
    <citation type="submission" date="2018-01" db="EMBL/GenBank/DDBJ databases">
        <title>Complete and assembled Genome of Pantoea gaviniae DSM22758T.</title>
        <authorList>
            <person name="Stevens M.J.A."/>
            <person name="Zurfluh K."/>
            <person name="Stephan R."/>
        </authorList>
    </citation>
    <scope>NUCLEOTIDE SEQUENCE [LARGE SCALE GENOMIC DNA]</scope>
    <source>
        <strain evidence="12 13">DSM 22758</strain>
    </source>
</reference>
<dbReference type="InterPro" id="IPR041854">
    <property type="entry name" value="BFD-like_2Fe2S-bd_dom_sf"/>
</dbReference>
<dbReference type="Proteomes" id="UP000238365">
    <property type="component" value="Chromosome"/>
</dbReference>
<comment type="cofactor">
    <cofactor evidence="1">
        <name>Mo-bis(molybdopterin guanine dinucleotide)</name>
        <dbReference type="ChEBI" id="CHEBI:60539"/>
    </cofactor>
</comment>
<dbReference type="CDD" id="cd02791">
    <property type="entry name" value="MopB_CT_Nitrate-R-NapA-like"/>
    <property type="match status" value="1"/>
</dbReference>
<dbReference type="GO" id="GO:1990204">
    <property type="term" value="C:oxidoreductase complex"/>
    <property type="evidence" value="ECO:0007669"/>
    <property type="project" value="UniProtKB-ARBA"/>
</dbReference>
<evidence type="ECO:0000313" key="12">
    <source>
        <dbReference type="EMBL" id="AUX93286.1"/>
    </source>
</evidence>
<accession>A0A2L0IFA8</accession>
<dbReference type="RefSeq" id="WP_104957148.1">
    <property type="nucleotide sequence ID" value="NZ_CP026377.1"/>
</dbReference>
<protein>
    <submittedName>
        <fullName evidence="12">Nitrate reductase</fullName>
    </submittedName>
</protein>
<dbReference type="GO" id="GO:0043546">
    <property type="term" value="F:molybdopterin cofactor binding"/>
    <property type="evidence" value="ECO:0007669"/>
    <property type="project" value="InterPro"/>
</dbReference>
<dbReference type="InterPro" id="IPR009010">
    <property type="entry name" value="Asp_de-COase-like_dom_sf"/>
</dbReference>
<dbReference type="SMART" id="SM00926">
    <property type="entry name" value="Molybdop_Fe4S4"/>
    <property type="match status" value="1"/>
</dbReference>
<evidence type="ECO:0000313" key="13">
    <source>
        <dbReference type="Proteomes" id="UP000238365"/>
    </source>
</evidence>
<dbReference type="InterPro" id="IPR050123">
    <property type="entry name" value="Prok_molybdopt-oxidoreductase"/>
</dbReference>
<evidence type="ECO:0000256" key="3">
    <source>
        <dbReference type="ARBA" id="ARBA00008747"/>
    </source>
</evidence>
<feature type="domain" description="4Fe-4S Mo/W bis-MGD-type" evidence="11">
    <location>
        <begin position="1"/>
        <end position="53"/>
    </location>
</feature>
<dbReference type="Gene3D" id="2.40.40.20">
    <property type="match status" value="1"/>
</dbReference>
<dbReference type="InterPro" id="IPR041957">
    <property type="entry name" value="CT_Nitrate-R-NapA-like"/>
</dbReference>
<dbReference type="CDD" id="cd02754">
    <property type="entry name" value="MopB_Nitrate-R-NapA-like"/>
    <property type="match status" value="1"/>
</dbReference>
<evidence type="ECO:0000256" key="4">
    <source>
        <dbReference type="ARBA" id="ARBA00022485"/>
    </source>
</evidence>
<keyword evidence="10" id="KW-0534">Nitrate assimilation</keyword>
<dbReference type="Pfam" id="PF04324">
    <property type="entry name" value="Fer2_BFD"/>
    <property type="match status" value="1"/>
</dbReference>
<proteinExistence type="inferred from homology"/>
<dbReference type="GO" id="GO:0045333">
    <property type="term" value="P:cellular respiration"/>
    <property type="evidence" value="ECO:0007669"/>
    <property type="project" value="UniProtKB-ARBA"/>
</dbReference>
<dbReference type="GO" id="GO:0016491">
    <property type="term" value="F:oxidoreductase activity"/>
    <property type="evidence" value="ECO:0007669"/>
    <property type="project" value="UniProtKB-KW"/>
</dbReference>
<dbReference type="PANTHER" id="PTHR43105:SF9">
    <property type="entry name" value="NADPH-FE(3+) OXIDOREDUCTASE SUBUNIT ALPHA"/>
    <property type="match status" value="1"/>
</dbReference>
<evidence type="ECO:0000256" key="8">
    <source>
        <dbReference type="ARBA" id="ARBA00023004"/>
    </source>
</evidence>
<dbReference type="Pfam" id="PF00384">
    <property type="entry name" value="Molybdopterin"/>
    <property type="match status" value="1"/>
</dbReference>
<dbReference type="EMBL" id="CP026377">
    <property type="protein sequence ID" value="AUX93286.1"/>
    <property type="molecule type" value="Genomic_DNA"/>
</dbReference>
<keyword evidence="8" id="KW-0408">Iron</keyword>
<dbReference type="GO" id="GO:0046872">
    <property type="term" value="F:metal ion binding"/>
    <property type="evidence" value="ECO:0007669"/>
    <property type="project" value="UniProtKB-KW"/>
</dbReference>
<dbReference type="Gene3D" id="1.10.10.1100">
    <property type="entry name" value="BFD-like [2Fe-2S]-binding domain"/>
    <property type="match status" value="1"/>
</dbReference>
<dbReference type="Pfam" id="PF04879">
    <property type="entry name" value="Molybdop_Fe4S4"/>
    <property type="match status" value="1"/>
</dbReference>
<dbReference type="Gene3D" id="3.40.228.10">
    <property type="entry name" value="Dimethylsulfoxide Reductase, domain 2"/>
    <property type="match status" value="1"/>
</dbReference>
<dbReference type="AlphaFoldDB" id="A0A2L0IFA8"/>